<evidence type="ECO:0000313" key="2">
    <source>
        <dbReference type="EMBL" id="KTD29839.1"/>
    </source>
</evidence>
<organism evidence="2 3">
    <name type="scientific">Legionella israelensis</name>
    <dbReference type="NCBI Taxonomy" id="454"/>
    <lineage>
        <taxon>Bacteria</taxon>
        <taxon>Pseudomonadati</taxon>
        <taxon>Pseudomonadota</taxon>
        <taxon>Gammaproteobacteria</taxon>
        <taxon>Legionellales</taxon>
        <taxon>Legionellaceae</taxon>
        <taxon>Legionella</taxon>
    </lineage>
</organism>
<dbReference type="CDD" id="cd02042">
    <property type="entry name" value="ParAB_family"/>
    <property type="match status" value="1"/>
</dbReference>
<dbReference type="AlphaFoldDB" id="A0A0W0WBY0"/>
<accession>A0A0W0WBY0</accession>
<reference evidence="2 3" key="1">
    <citation type="submission" date="2015-11" db="EMBL/GenBank/DDBJ databases">
        <title>Genomic analysis of 38 Legionella species identifies large and diverse effector repertoires.</title>
        <authorList>
            <person name="Burstein D."/>
            <person name="Amaro F."/>
            <person name="Zusman T."/>
            <person name="Lifshitz Z."/>
            <person name="Cohen O."/>
            <person name="Gilbert J.A."/>
            <person name="Pupko T."/>
            <person name="Shuman H.A."/>
            <person name="Segal G."/>
        </authorList>
    </citation>
    <scope>NUCLEOTIDE SEQUENCE [LARGE SCALE GENOMIC DNA]</scope>
    <source>
        <strain evidence="2 3">Bercovier 4</strain>
    </source>
</reference>
<proteinExistence type="predicted"/>
<feature type="domain" description="AAA" evidence="1">
    <location>
        <begin position="57"/>
        <end position="230"/>
    </location>
</feature>
<dbReference type="PANTHER" id="PTHR13696:SF99">
    <property type="entry name" value="COBYRINIC ACID AC-DIAMIDE SYNTHASE"/>
    <property type="match status" value="1"/>
</dbReference>
<sequence length="329" mass="36466">MEPKMLVSEASEALGITAQALHNQIKRKNLLHGKSRNRVYFSHETAKQLLGLKFSPQIITFQIVKGGTGKTSICLATGVRASLYGAKTLLIDLDQQGNLTKACRVDAHDIPVMIELINQEMPIEDGIVTVYEGLDILPSRIENALLDSNLMLKRLPLDRIYRDMISPLKKQYDLILIDCPPALGSSVTAAALASDQVIAPVTPSEFSLEGLEITKQEIRNIEKNFHTSIKLSPLLNEFDVRTSLSHETMNFLMTNYENSLIKSVVRKSQEFENVLTKGDSIYDSLNKSPAREDIDLLTRELLGTNNLCKENKESSLLNADSKNIGAVSA</sequence>
<dbReference type="RefSeq" id="WP_058501153.1">
    <property type="nucleotide sequence ID" value="NZ_CAAAJA010000104.1"/>
</dbReference>
<dbReference type="EMBL" id="LNYH01000037">
    <property type="protein sequence ID" value="KTD29839.1"/>
    <property type="molecule type" value="Genomic_DNA"/>
</dbReference>
<dbReference type="SUPFAM" id="SSF52540">
    <property type="entry name" value="P-loop containing nucleoside triphosphate hydrolases"/>
    <property type="match status" value="1"/>
</dbReference>
<gene>
    <name evidence="2" type="primary">parA_1</name>
    <name evidence="2" type="ORF">Lisr_0778</name>
</gene>
<dbReference type="PANTHER" id="PTHR13696">
    <property type="entry name" value="P-LOOP CONTAINING NUCLEOSIDE TRIPHOSPHATE HYDROLASE"/>
    <property type="match status" value="1"/>
</dbReference>
<evidence type="ECO:0000313" key="3">
    <source>
        <dbReference type="Proteomes" id="UP000054761"/>
    </source>
</evidence>
<protein>
    <submittedName>
        <fullName evidence="2">Chromosome partitioning protein ParA</fullName>
    </submittedName>
</protein>
<dbReference type="Pfam" id="PF13614">
    <property type="entry name" value="AAA_31"/>
    <property type="match status" value="1"/>
</dbReference>
<dbReference type="Gene3D" id="3.40.50.300">
    <property type="entry name" value="P-loop containing nucleotide triphosphate hydrolases"/>
    <property type="match status" value="1"/>
</dbReference>
<comment type="caution">
    <text evidence="2">The sequence shown here is derived from an EMBL/GenBank/DDBJ whole genome shotgun (WGS) entry which is preliminary data.</text>
</comment>
<dbReference type="InterPro" id="IPR025669">
    <property type="entry name" value="AAA_dom"/>
</dbReference>
<dbReference type="InterPro" id="IPR050678">
    <property type="entry name" value="DNA_Partitioning_ATPase"/>
</dbReference>
<dbReference type="OrthoDB" id="69313at2"/>
<dbReference type="PATRIC" id="fig|454.4.peg.837"/>
<dbReference type="STRING" id="454.Lisr_0778"/>
<name>A0A0W0WBY0_9GAMM</name>
<dbReference type="InterPro" id="IPR027417">
    <property type="entry name" value="P-loop_NTPase"/>
</dbReference>
<evidence type="ECO:0000259" key="1">
    <source>
        <dbReference type="Pfam" id="PF13614"/>
    </source>
</evidence>
<dbReference type="Proteomes" id="UP000054761">
    <property type="component" value="Unassembled WGS sequence"/>
</dbReference>
<keyword evidence="3" id="KW-1185">Reference proteome</keyword>